<dbReference type="InterPro" id="IPR036390">
    <property type="entry name" value="WH_DNA-bd_sf"/>
</dbReference>
<dbReference type="PRINTS" id="PR00598">
    <property type="entry name" value="HTHMARR"/>
</dbReference>
<dbReference type="SMART" id="SM00347">
    <property type="entry name" value="HTH_MARR"/>
    <property type="match status" value="1"/>
</dbReference>
<dbReference type="PROSITE" id="PS50995">
    <property type="entry name" value="HTH_MARR_2"/>
    <property type="match status" value="1"/>
</dbReference>
<gene>
    <name evidence="2" type="ORF">C0039_06725</name>
</gene>
<dbReference type="InterPro" id="IPR000835">
    <property type="entry name" value="HTH_MarR-typ"/>
</dbReference>
<reference evidence="2 3" key="1">
    <citation type="submission" date="2018-01" db="EMBL/GenBank/DDBJ databases">
        <title>The draft genome sequence of Halioglobus lutimaris HF004.</title>
        <authorList>
            <person name="Du Z.-J."/>
            <person name="Shi M.-J."/>
        </authorList>
    </citation>
    <scope>NUCLEOTIDE SEQUENCE [LARGE SCALE GENOMIC DNA]</scope>
    <source>
        <strain evidence="2 3">HF004</strain>
    </source>
</reference>
<dbReference type="InterPro" id="IPR036388">
    <property type="entry name" value="WH-like_DNA-bd_sf"/>
</dbReference>
<keyword evidence="3" id="KW-1185">Reference proteome</keyword>
<feature type="domain" description="HTH marR-type" evidence="1">
    <location>
        <begin position="6"/>
        <end position="141"/>
    </location>
</feature>
<evidence type="ECO:0000313" key="2">
    <source>
        <dbReference type="EMBL" id="PLW69697.1"/>
    </source>
</evidence>
<organism evidence="2 3">
    <name type="scientific">Pseudohalioglobus lutimaris</name>
    <dbReference type="NCBI Taxonomy" id="1737061"/>
    <lineage>
        <taxon>Bacteria</taxon>
        <taxon>Pseudomonadati</taxon>
        <taxon>Pseudomonadota</taxon>
        <taxon>Gammaproteobacteria</taxon>
        <taxon>Cellvibrionales</taxon>
        <taxon>Halieaceae</taxon>
        <taxon>Pseudohalioglobus</taxon>
    </lineage>
</organism>
<protein>
    <submittedName>
        <fullName evidence="2">MarR family transcriptional regulator</fullName>
    </submittedName>
</protein>
<dbReference type="GO" id="GO:0003700">
    <property type="term" value="F:DNA-binding transcription factor activity"/>
    <property type="evidence" value="ECO:0007669"/>
    <property type="project" value="InterPro"/>
</dbReference>
<dbReference type="Proteomes" id="UP000235005">
    <property type="component" value="Unassembled WGS sequence"/>
</dbReference>
<dbReference type="InterPro" id="IPR039422">
    <property type="entry name" value="MarR/SlyA-like"/>
</dbReference>
<dbReference type="OrthoDB" id="3215377at2"/>
<accession>A0A2N5X5E7</accession>
<dbReference type="Gene3D" id="1.10.10.10">
    <property type="entry name" value="Winged helix-like DNA-binding domain superfamily/Winged helix DNA-binding domain"/>
    <property type="match status" value="1"/>
</dbReference>
<name>A0A2N5X5E7_9GAMM</name>
<dbReference type="EMBL" id="PKUS01000005">
    <property type="protein sequence ID" value="PLW69697.1"/>
    <property type="molecule type" value="Genomic_DNA"/>
</dbReference>
<sequence length="148" mass="16810">MSSFPKHELGQTLMMALRDFQRRLDADLAKRGVRGIRSRHRKVFMHLERSGACRSVDLAEKIGVRPQSMMKTVHELEELGLVTRSADPSDSRAKLVAFTPQGQAFIDELTRSTEIVWEQYAAMVDENELEQAMRLLSRLSAPDVQRAA</sequence>
<evidence type="ECO:0000259" key="1">
    <source>
        <dbReference type="PROSITE" id="PS50995"/>
    </source>
</evidence>
<dbReference type="PANTHER" id="PTHR33164:SF43">
    <property type="entry name" value="HTH-TYPE TRANSCRIPTIONAL REPRESSOR YETL"/>
    <property type="match status" value="1"/>
</dbReference>
<comment type="caution">
    <text evidence="2">The sequence shown here is derived from an EMBL/GenBank/DDBJ whole genome shotgun (WGS) entry which is preliminary data.</text>
</comment>
<dbReference type="SUPFAM" id="SSF46785">
    <property type="entry name" value="Winged helix' DNA-binding domain"/>
    <property type="match status" value="1"/>
</dbReference>
<dbReference type="RefSeq" id="WP_076001741.1">
    <property type="nucleotide sequence ID" value="NZ_PKUS01000005.1"/>
</dbReference>
<dbReference type="Pfam" id="PF01047">
    <property type="entry name" value="MarR"/>
    <property type="match status" value="1"/>
</dbReference>
<dbReference type="PANTHER" id="PTHR33164">
    <property type="entry name" value="TRANSCRIPTIONAL REGULATOR, MARR FAMILY"/>
    <property type="match status" value="1"/>
</dbReference>
<dbReference type="AlphaFoldDB" id="A0A2N5X5E7"/>
<proteinExistence type="predicted"/>
<evidence type="ECO:0000313" key="3">
    <source>
        <dbReference type="Proteomes" id="UP000235005"/>
    </source>
</evidence>
<dbReference type="GO" id="GO:0006950">
    <property type="term" value="P:response to stress"/>
    <property type="evidence" value="ECO:0007669"/>
    <property type="project" value="TreeGrafter"/>
</dbReference>